<dbReference type="InterPro" id="IPR038261">
    <property type="entry name" value="GPP34-like_sf"/>
</dbReference>
<reference evidence="5" key="1">
    <citation type="submission" date="2016-10" db="EMBL/GenBank/DDBJ databases">
        <title>Genome sequence of Streptomyces mangrovisoli MUSC 149.</title>
        <authorList>
            <person name="Lee L.-H."/>
            <person name="Ser H.-L."/>
        </authorList>
    </citation>
    <scope>NUCLEOTIDE SEQUENCE [LARGE SCALE GENOMIC DNA]</scope>
    <source>
        <strain evidence="5">MUSC 149</strain>
    </source>
</reference>
<evidence type="ECO:0000256" key="4">
    <source>
        <dbReference type="ARBA" id="ARBA00023136"/>
    </source>
</evidence>
<evidence type="ECO:0008006" key="7">
    <source>
        <dbReference type="Google" id="ProtNLM"/>
    </source>
</evidence>
<sequence>MTTPRDLLFVAMDAPSHQQVGQGDLSLALAGAELLDLLETGGLTLDGDRIVPGAPQTADDRLLTEASAALNRGEPHETVPDWLWRRGQGLATAYLDAVEEENSGSPRRRISLLVGRADPLDSPGRKAADERWASGEVRLAALGAAVGLRDAPDAEAVEATGDAVVTVLAAVDEAVVELEAVRQRRSIEDAAFDNVWRAP</sequence>
<evidence type="ECO:0000313" key="6">
    <source>
        <dbReference type="Proteomes" id="UP000034196"/>
    </source>
</evidence>
<dbReference type="GO" id="GO:0070273">
    <property type="term" value="F:phosphatidylinositol-4-phosphate binding"/>
    <property type="evidence" value="ECO:0007669"/>
    <property type="project" value="InterPro"/>
</dbReference>
<dbReference type="Gene3D" id="1.10.3630.10">
    <property type="entry name" value="yeast vps74-n-term truncation variant domain like"/>
    <property type="match status" value="1"/>
</dbReference>
<dbReference type="RefSeq" id="WP_046588767.1">
    <property type="nucleotide sequence ID" value="NZ_LAVA02000076.1"/>
</dbReference>
<evidence type="ECO:0000256" key="3">
    <source>
        <dbReference type="ARBA" id="ARBA00023121"/>
    </source>
</evidence>
<dbReference type="InterPro" id="IPR008628">
    <property type="entry name" value="GPP34-like"/>
</dbReference>
<dbReference type="AlphaFoldDB" id="A0A1J4NR79"/>
<keyword evidence="3" id="KW-0446">Lipid-binding</keyword>
<dbReference type="STRING" id="1428628.WN71_028085"/>
<gene>
    <name evidence="5" type="ORF">WN71_028085</name>
</gene>
<evidence type="ECO:0000256" key="1">
    <source>
        <dbReference type="ARBA" id="ARBA00004255"/>
    </source>
</evidence>
<keyword evidence="4" id="KW-0472">Membrane</keyword>
<dbReference type="Proteomes" id="UP000034196">
    <property type="component" value="Unassembled WGS sequence"/>
</dbReference>
<comment type="caution">
    <text evidence="5">The sequence shown here is derived from an EMBL/GenBank/DDBJ whole genome shotgun (WGS) entry which is preliminary data.</text>
</comment>
<keyword evidence="6" id="KW-1185">Reference proteome</keyword>
<proteinExistence type="predicted"/>
<protein>
    <recommendedName>
        <fullName evidence="7">GPP34 family phosphoprotein</fullName>
    </recommendedName>
</protein>
<accession>A0A1J4NR79</accession>
<evidence type="ECO:0000256" key="2">
    <source>
        <dbReference type="ARBA" id="ARBA00023034"/>
    </source>
</evidence>
<dbReference type="EMBL" id="LAVA02000076">
    <property type="protein sequence ID" value="OIJ64618.1"/>
    <property type="molecule type" value="Genomic_DNA"/>
</dbReference>
<name>A0A1J4NR79_9ACTN</name>
<dbReference type="OrthoDB" id="3871310at2"/>
<dbReference type="Pfam" id="PF05719">
    <property type="entry name" value="GPP34"/>
    <property type="match status" value="1"/>
</dbReference>
<dbReference type="GO" id="GO:0005737">
    <property type="term" value="C:cytoplasm"/>
    <property type="evidence" value="ECO:0007669"/>
    <property type="project" value="UniProtKB-ARBA"/>
</dbReference>
<evidence type="ECO:0000313" key="5">
    <source>
        <dbReference type="EMBL" id="OIJ64618.1"/>
    </source>
</evidence>
<keyword evidence="2" id="KW-0333">Golgi apparatus</keyword>
<comment type="subcellular location">
    <subcellularLocation>
        <location evidence="1">Golgi apparatus membrane</location>
        <topology evidence="1">Peripheral membrane protein</topology>
        <orientation evidence="1">Cytoplasmic side</orientation>
    </subcellularLocation>
</comment>
<organism evidence="5 6">
    <name type="scientific">Streptomyces mangrovisoli</name>
    <dbReference type="NCBI Taxonomy" id="1428628"/>
    <lineage>
        <taxon>Bacteria</taxon>
        <taxon>Bacillati</taxon>
        <taxon>Actinomycetota</taxon>
        <taxon>Actinomycetes</taxon>
        <taxon>Kitasatosporales</taxon>
        <taxon>Streptomycetaceae</taxon>
        <taxon>Streptomyces</taxon>
    </lineage>
</organism>
<dbReference type="GO" id="GO:0012505">
    <property type="term" value="C:endomembrane system"/>
    <property type="evidence" value="ECO:0007669"/>
    <property type="project" value="UniProtKB-ARBA"/>
</dbReference>